<evidence type="ECO:0000256" key="4">
    <source>
        <dbReference type="PROSITE-ProRule" id="PRU00433"/>
    </source>
</evidence>
<dbReference type="SUPFAM" id="SSF46626">
    <property type="entry name" value="Cytochrome c"/>
    <property type="match status" value="1"/>
</dbReference>
<comment type="caution">
    <text evidence="7">The sequence shown here is derived from an EMBL/GenBank/DDBJ whole genome shotgun (WGS) entry which is preliminary data.</text>
</comment>
<dbReference type="PROSITE" id="PS51007">
    <property type="entry name" value="CYTC"/>
    <property type="match status" value="2"/>
</dbReference>
<keyword evidence="8" id="KW-1185">Reference proteome</keyword>
<dbReference type="PANTHER" id="PTHR35889">
    <property type="entry name" value="CYCLOINULO-OLIGOSACCHARIDE FRUCTANOTRANSFERASE-RELATED"/>
    <property type="match status" value="1"/>
</dbReference>
<dbReference type="AlphaFoldDB" id="A0A5R8KA67"/>
<dbReference type="GO" id="GO:0046872">
    <property type="term" value="F:metal ion binding"/>
    <property type="evidence" value="ECO:0007669"/>
    <property type="project" value="UniProtKB-KW"/>
</dbReference>
<dbReference type="PANTHER" id="PTHR35889:SF3">
    <property type="entry name" value="F-BOX DOMAIN-CONTAINING PROTEIN"/>
    <property type="match status" value="1"/>
</dbReference>
<organism evidence="7 8">
    <name type="scientific">Phragmitibacter flavus</name>
    <dbReference type="NCBI Taxonomy" id="2576071"/>
    <lineage>
        <taxon>Bacteria</taxon>
        <taxon>Pseudomonadati</taxon>
        <taxon>Verrucomicrobiota</taxon>
        <taxon>Verrucomicrobiia</taxon>
        <taxon>Verrucomicrobiales</taxon>
        <taxon>Verrucomicrobiaceae</taxon>
        <taxon>Phragmitibacter</taxon>
    </lineage>
</organism>
<accession>A0A5R8KA67</accession>
<dbReference type="InterPro" id="IPR009056">
    <property type="entry name" value="Cyt_c-like_dom"/>
</dbReference>
<keyword evidence="5" id="KW-0732">Signal</keyword>
<evidence type="ECO:0000313" key="7">
    <source>
        <dbReference type="EMBL" id="TLD69212.1"/>
    </source>
</evidence>
<evidence type="ECO:0000313" key="8">
    <source>
        <dbReference type="Proteomes" id="UP000306196"/>
    </source>
</evidence>
<feature type="domain" description="Cytochrome c" evidence="6">
    <location>
        <begin position="308"/>
        <end position="450"/>
    </location>
</feature>
<reference evidence="7 8" key="1">
    <citation type="submission" date="2019-05" db="EMBL/GenBank/DDBJ databases">
        <title>Verrucobacter flavum gen. nov., sp. nov. a new member of the family Verrucomicrobiaceae.</title>
        <authorList>
            <person name="Szuroczki S."/>
            <person name="Abbaszade G."/>
            <person name="Szabo A."/>
            <person name="Felfoldi T."/>
            <person name="Schumann P."/>
            <person name="Boka K."/>
            <person name="Keki Z."/>
            <person name="Toumi M."/>
            <person name="Toth E."/>
        </authorList>
    </citation>
    <scope>NUCLEOTIDE SEQUENCE [LARGE SCALE GENOMIC DNA]</scope>
    <source>
        <strain evidence="7 8">MG-N-17</strain>
    </source>
</reference>
<evidence type="ECO:0000256" key="5">
    <source>
        <dbReference type="SAM" id="SignalP"/>
    </source>
</evidence>
<dbReference type="InterPro" id="IPR011429">
    <property type="entry name" value="Cyt_c_Planctomycete-type"/>
</dbReference>
<evidence type="ECO:0000256" key="1">
    <source>
        <dbReference type="ARBA" id="ARBA00022617"/>
    </source>
</evidence>
<sequence length="706" mass="78250">MKFFVASSVLLWALSAAAFAGVDYGREVKPLLASACVQCHGANNPKSGLRLDTAASILKGGESGAAVVRGRADESLLVALLKGAHGEIPAMPYKRNPLGDSQVELIKRWINEGARAPENEVPSRWMHWSFGAPMRSNGSEMSMQQGGGHPIDRFIDVALAEQGIEASPLAESATLVRRLHLDLTGLPPTLAEAQKFERAFENEGGRDLAVGQLVDRLLASPHYGERWGRWWLDQARYADSNGYSIDARRSIWPYRDWVVKALNDDMQFDQFTIEQIAGDLLPDAPTSAIVASGFHRNTQINGEGGIDPEQFRIESVYDRVATTGTVWLGLTIACAQCHDHKFDPISQKEYFELFAFFNSTETDGHGGTKSAVHELVGEPFQKEAGKKKTGTTLIMKELPEPRETRLFIKGDFTRPDELVTPGTPQVLPALVSRSAKPDRLDLARWLVDRNNPLTARVIVNRVWQVYFGRGLVETENDFGVQSSAPTHPELLDWLAVEFMESGWSLKHMHRLIVTSDVYLRSSKARPELHLKDPGNLLLARQNRLRLDAELVRDVSLASTGLLNPKLGGPPVYPPQSAEAMKGGQITRAWPTSKGADRYRRGLYTFFYRSTPPPSMMVFDSPDSLTACTRRARSNTPLQALTLLNDPAYFEFAEAMGEVVRTEGVGSAFRRAVTRQPLPQELSRLEGLDALTIGRVLLNLDETITRE</sequence>
<evidence type="ECO:0000256" key="3">
    <source>
        <dbReference type="ARBA" id="ARBA00023004"/>
    </source>
</evidence>
<proteinExistence type="predicted"/>
<keyword evidence="2 4" id="KW-0479">Metal-binding</keyword>
<dbReference type="RefSeq" id="WP_138087898.1">
    <property type="nucleotide sequence ID" value="NZ_VAUV01000015.1"/>
</dbReference>
<dbReference type="Pfam" id="PF07583">
    <property type="entry name" value="PSCyt2"/>
    <property type="match status" value="1"/>
</dbReference>
<evidence type="ECO:0000259" key="6">
    <source>
        <dbReference type="PROSITE" id="PS51007"/>
    </source>
</evidence>
<keyword evidence="3 4" id="KW-0408">Iron</keyword>
<dbReference type="Proteomes" id="UP000306196">
    <property type="component" value="Unassembled WGS sequence"/>
</dbReference>
<feature type="chain" id="PRO_5024457200" evidence="5">
    <location>
        <begin position="21"/>
        <end position="706"/>
    </location>
</feature>
<keyword evidence="1 4" id="KW-0349">Heme</keyword>
<dbReference type="GO" id="GO:0009055">
    <property type="term" value="F:electron transfer activity"/>
    <property type="evidence" value="ECO:0007669"/>
    <property type="project" value="InterPro"/>
</dbReference>
<dbReference type="InterPro" id="IPR022655">
    <property type="entry name" value="DUF1553"/>
</dbReference>
<feature type="signal peptide" evidence="5">
    <location>
        <begin position="1"/>
        <end position="20"/>
    </location>
</feature>
<feature type="domain" description="Cytochrome c" evidence="6">
    <location>
        <begin position="20"/>
        <end position="114"/>
    </location>
</feature>
<dbReference type="GO" id="GO:0020037">
    <property type="term" value="F:heme binding"/>
    <property type="evidence" value="ECO:0007669"/>
    <property type="project" value="InterPro"/>
</dbReference>
<dbReference type="EMBL" id="VAUV01000015">
    <property type="protein sequence ID" value="TLD69212.1"/>
    <property type="molecule type" value="Genomic_DNA"/>
</dbReference>
<gene>
    <name evidence="7" type="ORF">FEM03_19125</name>
</gene>
<dbReference type="InterPro" id="IPR011444">
    <property type="entry name" value="DUF1549"/>
</dbReference>
<name>A0A5R8KA67_9BACT</name>
<evidence type="ECO:0000256" key="2">
    <source>
        <dbReference type="ARBA" id="ARBA00022723"/>
    </source>
</evidence>
<dbReference type="Pfam" id="PF07635">
    <property type="entry name" value="PSCyt1"/>
    <property type="match status" value="1"/>
</dbReference>
<protein>
    <submittedName>
        <fullName evidence="7">DUF1553 domain-containing protein</fullName>
    </submittedName>
</protein>
<dbReference type="InterPro" id="IPR036909">
    <property type="entry name" value="Cyt_c-like_dom_sf"/>
</dbReference>
<dbReference type="OrthoDB" id="175037at2"/>
<dbReference type="Pfam" id="PF07587">
    <property type="entry name" value="PSD1"/>
    <property type="match status" value="1"/>
</dbReference>